<dbReference type="GO" id="GO:0016787">
    <property type="term" value="F:hydrolase activity"/>
    <property type="evidence" value="ECO:0007669"/>
    <property type="project" value="UniProtKB-KW"/>
</dbReference>
<keyword evidence="6" id="KW-0378">Hydrolase</keyword>
<evidence type="ECO:0000256" key="2">
    <source>
        <dbReference type="ARBA" id="ARBA00004123"/>
    </source>
</evidence>
<evidence type="ECO:0000313" key="12">
    <source>
        <dbReference type="EMBL" id="KAG7512056.1"/>
    </source>
</evidence>
<evidence type="ECO:0000256" key="9">
    <source>
        <dbReference type="SAM" id="MobiDB-lite"/>
    </source>
</evidence>
<feature type="domain" description="DDE Tnp4" evidence="11">
    <location>
        <begin position="176"/>
        <end position="330"/>
    </location>
</feature>
<comment type="subcellular location">
    <subcellularLocation>
        <location evidence="2">Nucleus</location>
    </subcellularLocation>
</comment>
<dbReference type="Pfam" id="PF07727">
    <property type="entry name" value="RVT_2"/>
    <property type="match status" value="1"/>
</dbReference>
<reference evidence="12 13" key="1">
    <citation type="journal article" date="2021" name="Sci. Rep.">
        <title>Chromosome anchoring in Senegalese sole (Solea senegalensis) reveals sex-associated markers and genome rearrangements in flatfish.</title>
        <authorList>
            <person name="Guerrero-Cozar I."/>
            <person name="Gomez-Garrido J."/>
            <person name="Berbel C."/>
            <person name="Martinez-Blanch J.F."/>
            <person name="Alioto T."/>
            <person name="Claros M.G."/>
            <person name="Gagnaire P.A."/>
            <person name="Manchado M."/>
        </authorList>
    </citation>
    <scope>NUCLEOTIDE SEQUENCE [LARGE SCALE GENOMIC DNA]</scope>
    <source>
        <strain evidence="12">Sse05_10M</strain>
    </source>
</reference>
<evidence type="ECO:0000256" key="8">
    <source>
        <dbReference type="SAM" id="Coils"/>
    </source>
</evidence>
<comment type="similarity">
    <text evidence="3">Belongs to the HARBI1 family.</text>
</comment>
<dbReference type="InterPro" id="IPR027806">
    <property type="entry name" value="HARBI1_dom"/>
</dbReference>
<evidence type="ECO:0000256" key="7">
    <source>
        <dbReference type="ARBA" id="ARBA00023242"/>
    </source>
</evidence>
<keyword evidence="5" id="KW-0479">Metal-binding</keyword>
<feature type="region of interest" description="Disordered" evidence="9">
    <location>
        <begin position="342"/>
        <end position="361"/>
    </location>
</feature>
<evidence type="ECO:0000256" key="4">
    <source>
        <dbReference type="ARBA" id="ARBA00022722"/>
    </source>
</evidence>
<evidence type="ECO:0000259" key="10">
    <source>
        <dbReference type="Pfam" id="PF07727"/>
    </source>
</evidence>
<dbReference type="AlphaFoldDB" id="A0AAV6S7Y0"/>
<organism evidence="12 13">
    <name type="scientific">Solea senegalensis</name>
    <name type="common">Senegalese sole</name>
    <dbReference type="NCBI Taxonomy" id="28829"/>
    <lineage>
        <taxon>Eukaryota</taxon>
        <taxon>Metazoa</taxon>
        <taxon>Chordata</taxon>
        <taxon>Craniata</taxon>
        <taxon>Vertebrata</taxon>
        <taxon>Euteleostomi</taxon>
        <taxon>Actinopterygii</taxon>
        <taxon>Neopterygii</taxon>
        <taxon>Teleostei</taxon>
        <taxon>Neoteleostei</taxon>
        <taxon>Acanthomorphata</taxon>
        <taxon>Carangaria</taxon>
        <taxon>Pleuronectiformes</taxon>
        <taxon>Pleuronectoidei</taxon>
        <taxon>Soleidae</taxon>
        <taxon>Solea</taxon>
    </lineage>
</organism>
<dbReference type="Pfam" id="PF13359">
    <property type="entry name" value="DDE_Tnp_4"/>
    <property type="match status" value="1"/>
</dbReference>
<gene>
    <name evidence="12" type="ORF">JOB18_018341</name>
</gene>
<evidence type="ECO:0000256" key="6">
    <source>
        <dbReference type="ARBA" id="ARBA00022801"/>
    </source>
</evidence>
<feature type="region of interest" description="Disordered" evidence="9">
    <location>
        <begin position="539"/>
        <end position="563"/>
    </location>
</feature>
<dbReference type="GO" id="GO:0046872">
    <property type="term" value="F:metal ion binding"/>
    <property type="evidence" value="ECO:0007669"/>
    <property type="project" value="UniProtKB-KW"/>
</dbReference>
<comment type="caution">
    <text evidence="12">The sequence shown here is derived from an EMBL/GenBank/DDBJ whole genome shotgun (WGS) entry which is preliminary data.</text>
</comment>
<evidence type="ECO:0000256" key="3">
    <source>
        <dbReference type="ARBA" id="ARBA00006958"/>
    </source>
</evidence>
<accession>A0AAV6S7Y0</accession>
<proteinExistence type="inferred from homology"/>
<protein>
    <recommendedName>
        <fullName evidence="14">DDE Tnp4 domain-containing protein</fullName>
    </recommendedName>
</protein>
<evidence type="ECO:0000256" key="5">
    <source>
        <dbReference type="ARBA" id="ARBA00022723"/>
    </source>
</evidence>
<dbReference type="PANTHER" id="PTHR22930">
    <property type="match status" value="1"/>
</dbReference>
<evidence type="ECO:0000259" key="11">
    <source>
        <dbReference type="Pfam" id="PF13359"/>
    </source>
</evidence>
<keyword evidence="4" id="KW-0540">Nuclease</keyword>
<keyword evidence="13" id="KW-1185">Reference proteome</keyword>
<feature type="domain" description="Reverse transcriptase Ty1/copia-type" evidence="10">
    <location>
        <begin position="490"/>
        <end position="543"/>
    </location>
</feature>
<dbReference type="EMBL" id="JAGKHQ010000007">
    <property type="protein sequence ID" value="KAG7512056.1"/>
    <property type="molecule type" value="Genomic_DNA"/>
</dbReference>
<keyword evidence="7" id="KW-0539">Nucleus</keyword>
<evidence type="ECO:0000313" key="13">
    <source>
        <dbReference type="Proteomes" id="UP000693946"/>
    </source>
</evidence>
<dbReference type="GO" id="GO:0005634">
    <property type="term" value="C:nucleus"/>
    <property type="evidence" value="ECO:0007669"/>
    <property type="project" value="UniProtKB-SubCell"/>
</dbReference>
<evidence type="ECO:0000256" key="1">
    <source>
        <dbReference type="ARBA" id="ARBA00001968"/>
    </source>
</evidence>
<dbReference type="PANTHER" id="PTHR22930:SF206">
    <property type="entry name" value="NUCLEASE HARBI1"/>
    <property type="match status" value="1"/>
</dbReference>
<dbReference type="GO" id="GO:0004518">
    <property type="term" value="F:nuclease activity"/>
    <property type="evidence" value="ECO:0007669"/>
    <property type="project" value="UniProtKB-KW"/>
</dbReference>
<sequence>MLYRQAEQEAADLRRRIRERRARLQRRERRLALLAYLVNKKKQPMQRYAQININVPIISMFMSGADTKPALRLSRDSLDIFFQMLSHNKSHGWSHEVEVLVTVYWLACGASYRVTADIFDMPLSTICRIVHKTVDNMMTIIHQVIHFPKHEELEVVGSGFARLADHEAFGRAVGAIDGCHIRVLPPKDPQKRCYMNRKLFPSVILQGVCDAGGKFLDVYIGNSGSVHDSMVLRRSPMFRQVLYPPAGYFLLGDGGYPCLQHPVAIMTPYRQPVATRVESRFNHHHAKARIIIERTFGMLKTRWRNIFLRALEVRPLFTPKVIGACCIFHNICIGVGDIVEEEEEEDDDGSEDRGNDCSTSSLPASRLVKFTTKTAKEKETQTCESYIEYCDREVHPVVHGSEEEEDVSEILPEQPEVTEREKDTECAIRKNAQRARKRPEETTDKLHTCIDFCYRAACDIPQTYKDVIASTNASQWITAMNQEMQSLKENETFSLTRLPPGKQAVGGRWEYALKSDIDGSEKYKARFVAEGYSQKPGCDYEETCESGHTKGSTGKPDLTSNGR</sequence>
<feature type="coiled-coil region" evidence="8">
    <location>
        <begin position="3"/>
        <end position="30"/>
    </location>
</feature>
<evidence type="ECO:0008006" key="14">
    <source>
        <dbReference type="Google" id="ProtNLM"/>
    </source>
</evidence>
<dbReference type="InterPro" id="IPR013103">
    <property type="entry name" value="RVT_2"/>
</dbReference>
<comment type="cofactor">
    <cofactor evidence="1">
        <name>a divalent metal cation</name>
        <dbReference type="ChEBI" id="CHEBI:60240"/>
    </cofactor>
</comment>
<keyword evidence="8" id="KW-0175">Coiled coil</keyword>
<name>A0AAV6S7Y0_SOLSE</name>
<dbReference type="InterPro" id="IPR045249">
    <property type="entry name" value="HARBI1-like"/>
</dbReference>
<dbReference type="Proteomes" id="UP000693946">
    <property type="component" value="Linkage Group LG15"/>
</dbReference>